<dbReference type="Pfam" id="PF25594">
    <property type="entry name" value="GldB_lipo"/>
    <property type="match status" value="1"/>
</dbReference>
<dbReference type="InterPro" id="IPR019853">
    <property type="entry name" value="GldB-like"/>
</dbReference>
<sequence>MIIKKSINWQSYLFFLCAIVFFSCKNNKKPDVNNIQLAIKVERFDRDLYAGKEKDILATNAFLEKKYGSFYDDFIHQMVGNSSYTGPTVLESLYKNKAYTDLTQEVDSVFPNLNKVNEELTQTFKYIKYYYPKAEIPRFIAFVSGFAYQTPIGDNYLGIGLDMFLGKDSKFYGALIESLPQYLTRKFTPDYIVPRVSEYYVRENLIKEQDQDRSLLSKMIYNGKILYFMEQVLPETTPDSVKIGYTTQQLAWCKTFEPEVWAYFMENNLLYNTDYSKIQVYLSDGPFTPGIGEKRESAPKLGVWIGWQIVKQYMKQHPDVTLNQLMAEKDAQKILSDSKYKPKG</sequence>
<comment type="caution">
    <text evidence="1">The sequence shown here is derived from an EMBL/GenBank/DDBJ whole genome shotgun (WGS) entry which is preliminary data.</text>
</comment>
<dbReference type="RefSeq" id="WP_243357589.1">
    <property type="nucleotide sequence ID" value="NZ_JALGBH010000001.1"/>
</dbReference>
<evidence type="ECO:0000313" key="1">
    <source>
        <dbReference type="EMBL" id="MCJ0741216.1"/>
    </source>
</evidence>
<dbReference type="EMBL" id="JALGBH010000001">
    <property type="protein sequence ID" value="MCJ0741216.1"/>
    <property type="molecule type" value="Genomic_DNA"/>
</dbReference>
<organism evidence="1 2">
    <name type="scientific">Pedobacter montanisoli</name>
    <dbReference type="NCBI Taxonomy" id="2923277"/>
    <lineage>
        <taxon>Bacteria</taxon>
        <taxon>Pseudomonadati</taxon>
        <taxon>Bacteroidota</taxon>
        <taxon>Sphingobacteriia</taxon>
        <taxon>Sphingobacteriales</taxon>
        <taxon>Sphingobacteriaceae</taxon>
        <taxon>Pedobacter</taxon>
    </lineage>
</organism>
<protein>
    <submittedName>
        <fullName evidence="1">Gliding motility lipoprotein GldB</fullName>
    </submittedName>
</protein>
<name>A0ABS9ZRK4_9SPHI</name>
<proteinExistence type="predicted"/>
<evidence type="ECO:0000313" key="2">
    <source>
        <dbReference type="Proteomes" id="UP001165460"/>
    </source>
</evidence>
<reference evidence="1" key="1">
    <citation type="submission" date="2022-03" db="EMBL/GenBank/DDBJ databases">
        <authorList>
            <person name="Woo C.Y."/>
        </authorList>
    </citation>
    <scope>NUCLEOTIDE SEQUENCE</scope>
    <source>
        <strain evidence="1">CYS-01</strain>
    </source>
</reference>
<gene>
    <name evidence="1" type="primary">gldB</name>
    <name evidence="1" type="ORF">MMF97_00755</name>
</gene>
<keyword evidence="2" id="KW-1185">Reference proteome</keyword>
<dbReference type="NCBIfam" id="TIGR03514">
    <property type="entry name" value="GldB_lipo"/>
    <property type="match status" value="1"/>
</dbReference>
<accession>A0ABS9ZRK4</accession>
<dbReference type="PROSITE" id="PS51257">
    <property type="entry name" value="PROKAR_LIPOPROTEIN"/>
    <property type="match status" value="1"/>
</dbReference>
<dbReference type="Proteomes" id="UP001165460">
    <property type="component" value="Unassembled WGS sequence"/>
</dbReference>
<keyword evidence="1" id="KW-0449">Lipoprotein</keyword>